<organism evidence="1 2">
    <name type="scientific">Planoprotostelium fungivorum</name>
    <dbReference type="NCBI Taxonomy" id="1890364"/>
    <lineage>
        <taxon>Eukaryota</taxon>
        <taxon>Amoebozoa</taxon>
        <taxon>Evosea</taxon>
        <taxon>Variosea</taxon>
        <taxon>Cavosteliida</taxon>
        <taxon>Cavosteliaceae</taxon>
        <taxon>Planoprotostelium</taxon>
    </lineage>
</organism>
<dbReference type="Proteomes" id="UP000241769">
    <property type="component" value="Unassembled WGS sequence"/>
</dbReference>
<name>A0A2P6NIS3_9EUKA</name>
<dbReference type="AlphaFoldDB" id="A0A2P6NIS3"/>
<dbReference type="InParanoid" id="A0A2P6NIS3"/>
<protein>
    <submittedName>
        <fullName evidence="1">Uncharacterized protein</fullName>
    </submittedName>
</protein>
<gene>
    <name evidence="1" type="ORF">PROFUN_08956</name>
</gene>
<reference evidence="1 2" key="1">
    <citation type="journal article" date="2018" name="Genome Biol. Evol.">
        <title>Multiple Roots of Fruiting Body Formation in Amoebozoa.</title>
        <authorList>
            <person name="Hillmann F."/>
            <person name="Forbes G."/>
            <person name="Novohradska S."/>
            <person name="Ferling I."/>
            <person name="Riege K."/>
            <person name="Groth M."/>
            <person name="Westermann M."/>
            <person name="Marz M."/>
            <person name="Spaller T."/>
            <person name="Winckler T."/>
            <person name="Schaap P."/>
            <person name="Glockner G."/>
        </authorList>
    </citation>
    <scope>NUCLEOTIDE SEQUENCE [LARGE SCALE GENOMIC DNA]</scope>
    <source>
        <strain evidence="1 2">Jena</strain>
    </source>
</reference>
<keyword evidence="2" id="KW-1185">Reference proteome</keyword>
<comment type="caution">
    <text evidence="1">The sequence shown here is derived from an EMBL/GenBank/DDBJ whole genome shotgun (WGS) entry which is preliminary data.</text>
</comment>
<accession>A0A2P6NIS3</accession>
<sequence>MDPLEPDGGFQNAKDFFSNLFGADVEIIRQMHSRDDDRIRKGTRETILNRKPFGTRNSVTPVSIFQASSTAQCNRKCAIS</sequence>
<evidence type="ECO:0000313" key="1">
    <source>
        <dbReference type="EMBL" id="PRP83841.1"/>
    </source>
</evidence>
<dbReference type="EMBL" id="MDYQ01000075">
    <property type="protein sequence ID" value="PRP83841.1"/>
    <property type="molecule type" value="Genomic_DNA"/>
</dbReference>
<proteinExistence type="predicted"/>
<evidence type="ECO:0000313" key="2">
    <source>
        <dbReference type="Proteomes" id="UP000241769"/>
    </source>
</evidence>